<keyword evidence="11 15" id="KW-0413">Isomerase</keyword>
<feature type="modified residue" description="Phosphoserine; by host" evidence="15">
    <location>
        <position position="88"/>
    </location>
</feature>
<accession>A0A385PHU8</accession>
<dbReference type="InterPro" id="IPR027417">
    <property type="entry name" value="P-loop_NTPase"/>
</dbReference>
<dbReference type="Pfam" id="PF00519">
    <property type="entry name" value="PPV_E1_C"/>
    <property type="match status" value="1"/>
</dbReference>
<feature type="domain" description="SF3 helicase" evidence="17">
    <location>
        <begin position="398"/>
        <end position="548"/>
    </location>
</feature>
<evidence type="ECO:0000256" key="3">
    <source>
        <dbReference type="ARBA" id="ARBA00022553"/>
    </source>
</evidence>
<comment type="caution">
    <text evidence="15">Lacks conserved residue(s) required for the propagation of feature annotation.</text>
</comment>
<dbReference type="GO" id="GO:0003677">
    <property type="term" value="F:DNA binding"/>
    <property type="evidence" value="ECO:0007669"/>
    <property type="project" value="UniProtKB-UniRule"/>
</dbReference>
<dbReference type="EMBL" id="MH777171">
    <property type="protein sequence ID" value="AYA93499.1"/>
    <property type="molecule type" value="Genomic_DNA"/>
</dbReference>
<dbReference type="GO" id="GO:0005524">
    <property type="term" value="F:ATP binding"/>
    <property type="evidence" value="ECO:0007669"/>
    <property type="project" value="UniProtKB-UniRule"/>
</dbReference>
<dbReference type="InterPro" id="IPR014015">
    <property type="entry name" value="Helicase_SF3_DNA-vir"/>
</dbReference>
<evidence type="ECO:0000313" key="18">
    <source>
        <dbReference type="EMBL" id="AYA93499.1"/>
    </source>
</evidence>
<keyword evidence="4 15" id="KW-1048">Host nucleus</keyword>
<name>A0A385PHU8_9PAPI</name>
<dbReference type="GO" id="GO:0016887">
    <property type="term" value="F:ATP hydrolysis activity"/>
    <property type="evidence" value="ECO:0007669"/>
    <property type="project" value="RHEA"/>
</dbReference>
<keyword evidence="6 15" id="KW-0547">Nucleotide-binding</keyword>
<comment type="similarity">
    <text evidence="15 16">Belongs to the papillomaviridae E1 protein family.</text>
</comment>
<dbReference type="GO" id="GO:0042025">
    <property type="term" value="C:host cell nucleus"/>
    <property type="evidence" value="ECO:0007669"/>
    <property type="project" value="UniProtKB-SubCell"/>
</dbReference>
<evidence type="ECO:0000256" key="2">
    <source>
        <dbReference type="ARBA" id="ARBA00022518"/>
    </source>
</evidence>
<dbReference type="Gene3D" id="3.40.1310.10">
    <property type="match status" value="1"/>
</dbReference>
<dbReference type="SUPFAM" id="SSF52540">
    <property type="entry name" value="P-loop containing nucleoside triphosphate hydrolases"/>
    <property type="match status" value="1"/>
</dbReference>
<evidence type="ECO:0000256" key="1">
    <source>
        <dbReference type="ARBA" id="ARBA00004147"/>
    </source>
</evidence>
<evidence type="ECO:0000256" key="13">
    <source>
        <dbReference type="ARBA" id="ARBA00048988"/>
    </source>
</evidence>
<dbReference type="GO" id="GO:0043138">
    <property type="term" value="F:3'-5' DNA helicase activity"/>
    <property type="evidence" value="ECO:0007669"/>
    <property type="project" value="UniProtKB-UniRule"/>
</dbReference>
<comment type="subunit">
    <text evidence="15">Can form hexamers. Interacts with E2 protein; this interaction increases E1 DNA binding specificity. Interacts with host DNA polymerase subunit POLA2. Interacts with host single stranded DNA-binding protein RPA1. Interacts with host TOP1; this interaction stimulates the enzymatic activity of TOP1.</text>
</comment>
<dbReference type="InterPro" id="IPR001177">
    <property type="entry name" value="PPV_DNA_helicase_E1_C"/>
</dbReference>
<evidence type="ECO:0000256" key="8">
    <source>
        <dbReference type="ARBA" id="ARBA00022806"/>
    </source>
</evidence>
<evidence type="ECO:0000256" key="9">
    <source>
        <dbReference type="ARBA" id="ARBA00022840"/>
    </source>
</evidence>
<protein>
    <recommendedName>
        <fullName evidence="15 16">Replication protein E1</fullName>
        <ecNumber evidence="15 16">5.6.2.4</ecNumber>
    </recommendedName>
    <alternativeName>
        <fullName evidence="15">ATP-dependent helicase E1</fullName>
    </alternativeName>
    <alternativeName>
        <fullName evidence="15">DNA 3'-5' helicase E1</fullName>
    </alternativeName>
</protein>
<reference evidence="18" key="1">
    <citation type="journal article" date="2018" name="Nat. Med.">
        <title>Expanded skin virome in DOCK8-deficient patients.</title>
        <authorList>
            <consortium name="NISC Comparative Sequencing Program"/>
            <person name="Tirosh O."/>
            <person name="Conlan S."/>
            <person name="Deming C."/>
            <person name="Lee-Lin S.Q."/>
            <person name="Huang X."/>
            <person name="Su H.C."/>
            <person name="Freeman A.F."/>
            <person name="Segre J.A."/>
            <person name="Kong H.H."/>
        </authorList>
    </citation>
    <scope>NUCLEOTIDE SEQUENCE</scope>
    <source>
        <strain evidence="18">HPV-mSK_023</strain>
    </source>
</reference>
<comment type="subcellular location">
    <subcellularLocation>
        <location evidence="1 15">Host nucleus</location>
    </subcellularLocation>
</comment>
<feature type="short sequence motif" description="Nuclear localization signal" evidence="15">
    <location>
        <begin position="78"/>
        <end position="80"/>
    </location>
</feature>
<dbReference type="InterPro" id="IPR046935">
    <property type="entry name" value="PPV_E1_DBD_sf"/>
</dbReference>
<dbReference type="InterPro" id="IPR014000">
    <property type="entry name" value="PPV_DNA_helicase_E1_N"/>
</dbReference>
<evidence type="ECO:0000256" key="6">
    <source>
        <dbReference type="ARBA" id="ARBA00022741"/>
    </source>
</evidence>
<evidence type="ECO:0000256" key="12">
    <source>
        <dbReference type="ARBA" id="ARBA00034617"/>
    </source>
</evidence>
<sequence>MGDLDKGNLLEGCSNWFETEAECVDELDTYEELFENSTDGSDISNLIDDVDNCTQGNSLALFNKQAIEECNSEILALKRKFTTSPQQSVNDLSPRLAAVQISPQRNIKRRLFGDSGIVEDEVENITEKVVSETNSLSDTSAENLNLLNIHNFKGILLNKCKEKFGVMFTELTRQFRSNKTCSEQWVILAHSICSELMEASKLQLQAHCDFLQVIVVDFTALYFLNFKTAKSRETVQKLLCTLLQCNDNHFILEPPRTRSPPVAMFFYQKAFCNTSFKVGEFPSWVKKLTLVTHETAASAETFDLSQMIQFAYDNNLLEESIIAYRYAQVADTDPNAAAFLKSNSQARYVRDACQMVRHYKRQEMRDLSMSEWIWKCCDEYDNSGDWKTIALFFKYQHVNFVEFLAVLRNFLKGIPKKNCIVFHGPSDTGKSYLCNSLVRFLKGKVINFMNRNSQFWLSPLADSKIGFLDDCTYVGWQYLDVNMRGALDGNQVCIDTKHKNPIQMTLPPMLITTNVDVQKEESLIFLRSRLQFFHFPNPLPLNADGSVVYNITNETWKSFFIKLATQIDLTPREDTQNESGGSDKAFRCTAGQINESL</sequence>
<dbReference type="SUPFAM" id="SSF55464">
    <property type="entry name" value="Origin of replication-binding domain, RBD-like"/>
    <property type="match status" value="1"/>
</dbReference>
<dbReference type="Gene3D" id="1.10.10.510">
    <property type="entry name" value="Zinc finger, large T-antigen D1 domain"/>
    <property type="match status" value="1"/>
</dbReference>
<comment type="catalytic activity">
    <reaction evidence="12 15">
        <text>Couples ATP hydrolysis with the unwinding of duplex DNA by translocating in the 3'-5' direction.</text>
        <dbReference type="EC" id="5.6.2.4"/>
    </reaction>
</comment>
<evidence type="ECO:0000256" key="4">
    <source>
        <dbReference type="ARBA" id="ARBA00022562"/>
    </source>
</evidence>
<keyword evidence="7 15" id="KW-0378">Hydrolase</keyword>
<comment type="function">
    <text evidence="14 15">ATP-dependent DNA 3'-5' helicase required for initiation of viral DNA replication. It forms a complex with the viral E2 protein. The E1-E2 complex binds to the replication origin which contains binding sites for both proteins. During the initial step, a dimer of E1 interacts with a dimer of protein E2 leading to a complex that binds the viral origin of replication with high specificity. Then, a second dimer of E1 displaces the E2 dimer in an ATP-dependent manner to form the E1 tetramer. Following this, two E1 monomers are added to each half of the site, which results in the formation of two E1 trimers on the viral ori. Subsequently, two hexamers will be created. The double hexamer acts as a bi-directional helicase machinery and unwinds the viral DNA and then recruits the host DNA polymerase to start replication.</text>
</comment>
<keyword evidence="5 15" id="KW-0235">DNA replication</keyword>
<dbReference type="EC" id="5.6.2.4" evidence="15 16"/>
<comment type="PTM">
    <text evidence="15">Phosphorylated.</text>
</comment>
<dbReference type="InterPro" id="IPR046832">
    <property type="entry name" value="PPV_E1_DBD"/>
</dbReference>
<feature type="modified residue" description="Phosphoserine; by host" evidence="15">
    <location>
        <position position="93"/>
    </location>
</feature>
<dbReference type="Gene3D" id="3.40.50.300">
    <property type="entry name" value="P-loop containing nucleotide triphosphate hydrolases"/>
    <property type="match status" value="1"/>
</dbReference>
<dbReference type="InterPro" id="IPR016393">
    <property type="entry name" value="Rep_E1_papillomaV"/>
</dbReference>
<feature type="short sequence motif" description="Nuclear export signal" evidence="15">
    <location>
        <begin position="92"/>
        <end position="101"/>
    </location>
</feature>
<keyword evidence="8 15" id="KW-0347">Helicase</keyword>
<evidence type="ECO:0000256" key="15">
    <source>
        <dbReference type="HAMAP-Rule" id="MF_04000"/>
    </source>
</evidence>
<evidence type="ECO:0000256" key="14">
    <source>
        <dbReference type="ARBA" id="ARBA00093297"/>
    </source>
</evidence>
<comment type="catalytic activity">
    <reaction evidence="13 15 16">
        <text>ATP + H2O = ADP + phosphate + H(+)</text>
        <dbReference type="Rhea" id="RHEA:13065"/>
        <dbReference type="ChEBI" id="CHEBI:15377"/>
        <dbReference type="ChEBI" id="CHEBI:15378"/>
        <dbReference type="ChEBI" id="CHEBI:30616"/>
        <dbReference type="ChEBI" id="CHEBI:43474"/>
        <dbReference type="ChEBI" id="CHEBI:456216"/>
        <dbReference type="EC" id="5.6.2.4"/>
    </reaction>
</comment>
<dbReference type="Pfam" id="PF20450">
    <property type="entry name" value="PPV_E1_DBD"/>
    <property type="match status" value="1"/>
</dbReference>
<proteinExistence type="inferred from homology"/>
<evidence type="ECO:0000256" key="11">
    <source>
        <dbReference type="ARBA" id="ARBA00023235"/>
    </source>
</evidence>
<dbReference type="InterPro" id="IPR037102">
    <property type="entry name" value="Znf_lg_T-Ag_D1_dom_sf"/>
</dbReference>
<evidence type="ECO:0000256" key="7">
    <source>
        <dbReference type="ARBA" id="ARBA00022801"/>
    </source>
</evidence>
<keyword evidence="2 15" id="KW-0244">Early protein</keyword>
<feature type="modified residue" description="Phosphoserine; by host" evidence="15">
    <location>
        <position position="84"/>
    </location>
</feature>
<evidence type="ECO:0000259" key="17">
    <source>
        <dbReference type="PROSITE" id="PS51206"/>
    </source>
</evidence>
<keyword evidence="9 15" id="KW-0067">ATP-binding</keyword>
<dbReference type="PIRSF" id="PIRSF003383">
    <property type="entry name" value="Rep_E1_papillomaV"/>
    <property type="match status" value="1"/>
</dbReference>
<comment type="function">
    <text evidence="16">ATP-dependent DNA helicase required for initiation of viral DNA replication. It forms a complex with the viral E2 protein. The E1-E2 complex binds to the replication origin which contains binding sites for both proteins.</text>
</comment>
<organism evidence="18">
    <name type="scientific">Human papillomavirus</name>
    <dbReference type="NCBI Taxonomy" id="10566"/>
    <lineage>
        <taxon>Viruses</taxon>
        <taxon>Monodnaviria</taxon>
        <taxon>Shotokuvirae</taxon>
        <taxon>Cossaviricota</taxon>
        <taxon>Papovaviricetes</taxon>
        <taxon>Zurhausenvirales</taxon>
        <taxon>Papillomaviridae</taxon>
    </lineage>
</organism>
<dbReference type="GO" id="GO:0006260">
    <property type="term" value="P:DNA replication"/>
    <property type="evidence" value="ECO:0007669"/>
    <property type="project" value="UniProtKB-UniRule"/>
</dbReference>
<keyword evidence="3 15" id="KW-0597">Phosphoprotein</keyword>
<evidence type="ECO:0000256" key="5">
    <source>
        <dbReference type="ARBA" id="ARBA00022705"/>
    </source>
</evidence>
<evidence type="ECO:0000256" key="16">
    <source>
        <dbReference type="PIRNR" id="PIRNR003383"/>
    </source>
</evidence>
<dbReference type="Pfam" id="PF00524">
    <property type="entry name" value="PPV_E1_N"/>
    <property type="match status" value="1"/>
</dbReference>
<keyword evidence="10 15" id="KW-0238">DNA-binding</keyword>
<dbReference type="PROSITE" id="PS51206">
    <property type="entry name" value="SF3_HELICASE_1"/>
    <property type="match status" value="1"/>
</dbReference>
<feature type="binding site" evidence="15">
    <location>
        <begin position="424"/>
        <end position="431"/>
    </location>
    <ligand>
        <name>ATP</name>
        <dbReference type="ChEBI" id="CHEBI:30616"/>
    </ligand>
</feature>
<dbReference type="HAMAP" id="MF_04000">
    <property type="entry name" value="PPV_E1"/>
    <property type="match status" value="1"/>
</dbReference>
<evidence type="ECO:0000256" key="10">
    <source>
        <dbReference type="ARBA" id="ARBA00023125"/>
    </source>
</evidence>
<gene>
    <name evidence="15" type="primary">E1</name>
</gene>